<dbReference type="InterPro" id="IPR003797">
    <property type="entry name" value="DegV"/>
</dbReference>
<evidence type="ECO:0000256" key="1">
    <source>
        <dbReference type="ARBA" id="ARBA00023121"/>
    </source>
</evidence>
<evidence type="ECO:0000313" key="5">
    <source>
        <dbReference type="Proteomes" id="UP000321547"/>
    </source>
</evidence>
<evidence type="ECO:0000313" key="2">
    <source>
        <dbReference type="EMBL" id="GEM02333.1"/>
    </source>
</evidence>
<protein>
    <submittedName>
        <fullName evidence="2">DegV family protein</fullName>
    </submittedName>
    <submittedName>
        <fullName evidence="3">EDD domain protein, DegV family</fullName>
    </submittedName>
</protein>
<keyword evidence="1" id="KW-0446">Lipid-binding</keyword>
<dbReference type="Gene3D" id="3.40.50.10170">
    <property type="match status" value="1"/>
</dbReference>
<name>A0A1I5RUA8_9BACI</name>
<sequence>MTIQLTTDSGADVPKHLQAARDIKVVPLFVRFGEEQYKSEDFTTKDFLERVSTGKVFPHSAAPSPQDYYDTFKAIDPSHPIIHISLSSGVSASYNHAIMAKTQLLEEEPGREMYLIDTKSASSGMILMLEDAVQMMEQNASAKDIAHHLESRVPYLRTVFLLETIDNLISGGRLSRAKGAIAKTLNVKLILHASEEGKIDVLEKVRGAKKAHRRFHELIGEYIKDPAEKVFVMTHGYAKEKCDNALDKVRARYPFKHIHQAETGPVIAAHAGKGALVMSFFSDLSHEEKK</sequence>
<dbReference type="OrthoDB" id="5429275at2"/>
<proteinExistence type="predicted"/>
<reference evidence="2 5" key="2">
    <citation type="submission" date="2019-07" db="EMBL/GenBank/DDBJ databases">
        <title>Whole genome shotgun sequence of Halolactibacillus halophilus NBRC 100868.</title>
        <authorList>
            <person name="Hosoyama A."/>
            <person name="Uohara A."/>
            <person name="Ohji S."/>
            <person name="Ichikawa N."/>
        </authorList>
    </citation>
    <scope>NUCLEOTIDE SEQUENCE [LARGE SCALE GENOMIC DNA]</scope>
    <source>
        <strain evidence="2 5">NBRC 100868</strain>
    </source>
</reference>
<dbReference type="AlphaFoldDB" id="A0A1I5RUA8"/>
<reference evidence="3 4" key="1">
    <citation type="submission" date="2016-10" db="EMBL/GenBank/DDBJ databases">
        <authorList>
            <person name="de Groot N.N."/>
        </authorList>
    </citation>
    <scope>NUCLEOTIDE SEQUENCE [LARGE SCALE GENOMIC DNA]</scope>
    <source>
        <strain evidence="3 4">DSM 17073</strain>
    </source>
</reference>
<dbReference type="EMBL" id="FOXC01000034">
    <property type="protein sequence ID" value="SFP61970.1"/>
    <property type="molecule type" value="Genomic_DNA"/>
</dbReference>
<evidence type="ECO:0000313" key="3">
    <source>
        <dbReference type="EMBL" id="SFP61970.1"/>
    </source>
</evidence>
<dbReference type="Proteomes" id="UP000242243">
    <property type="component" value="Unassembled WGS sequence"/>
</dbReference>
<dbReference type="EMBL" id="BJWI01000032">
    <property type="protein sequence ID" value="GEM02333.1"/>
    <property type="molecule type" value="Genomic_DNA"/>
</dbReference>
<dbReference type="InterPro" id="IPR050270">
    <property type="entry name" value="DegV_domain_contain"/>
</dbReference>
<dbReference type="SUPFAM" id="SSF82549">
    <property type="entry name" value="DAK1/DegV-like"/>
    <property type="match status" value="1"/>
</dbReference>
<dbReference type="PANTHER" id="PTHR33434:SF2">
    <property type="entry name" value="FATTY ACID-BINDING PROTEIN TM_1468"/>
    <property type="match status" value="1"/>
</dbReference>
<dbReference type="NCBIfam" id="TIGR00762">
    <property type="entry name" value="DegV"/>
    <property type="match status" value="1"/>
</dbReference>
<keyword evidence="5" id="KW-1185">Reference proteome</keyword>
<accession>A0A1I5RUA8</accession>
<gene>
    <name evidence="2" type="ORF">HHA03_18650</name>
    <name evidence="3" type="ORF">SAMN05421839_13428</name>
</gene>
<dbReference type="Gene3D" id="3.30.1180.10">
    <property type="match status" value="1"/>
</dbReference>
<dbReference type="InterPro" id="IPR043168">
    <property type="entry name" value="DegV_C"/>
</dbReference>
<dbReference type="Pfam" id="PF02645">
    <property type="entry name" value="DegV"/>
    <property type="match status" value="1"/>
</dbReference>
<dbReference type="GO" id="GO:0008289">
    <property type="term" value="F:lipid binding"/>
    <property type="evidence" value="ECO:0007669"/>
    <property type="project" value="UniProtKB-KW"/>
</dbReference>
<organism evidence="3 4">
    <name type="scientific">Halolactibacillus halophilus</name>
    <dbReference type="NCBI Taxonomy" id="306540"/>
    <lineage>
        <taxon>Bacteria</taxon>
        <taxon>Bacillati</taxon>
        <taxon>Bacillota</taxon>
        <taxon>Bacilli</taxon>
        <taxon>Bacillales</taxon>
        <taxon>Bacillaceae</taxon>
        <taxon>Halolactibacillus</taxon>
    </lineage>
</organism>
<dbReference type="RefSeq" id="WP_089833185.1">
    <property type="nucleotide sequence ID" value="NZ_BJWI01000032.1"/>
</dbReference>
<dbReference type="PROSITE" id="PS51482">
    <property type="entry name" value="DEGV"/>
    <property type="match status" value="1"/>
</dbReference>
<dbReference type="STRING" id="306540.SAMN05421839_13428"/>
<dbReference type="PANTHER" id="PTHR33434">
    <property type="entry name" value="DEGV DOMAIN-CONTAINING PROTEIN DR_1986-RELATED"/>
    <property type="match status" value="1"/>
</dbReference>
<dbReference type="Proteomes" id="UP000321547">
    <property type="component" value="Unassembled WGS sequence"/>
</dbReference>
<evidence type="ECO:0000313" key="4">
    <source>
        <dbReference type="Proteomes" id="UP000242243"/>
    </source>
</evidence>